<name>E7RHW3_9BACL</name>
<protein>
    <submittedName>
        <fullName evidence="2">Peptidase M24</fullName>
    </submittedName>
</protein>
<dbReference type="Proteomes" id="UP000003052">
    <property type="component" value="Unassembled WGS sequence"/>
</dbReference>
<organism evidence="2 3">
    <name type="scientific">Planococcus donghaensis MPA1U2</name>
    <dbReference type="NCBI Taxonomy" id="933115"/>
    <lineage>
        <taxon>Bacteria</taxon>
        <taxon>Bacillati</taxon>
        <taxon>Bacillota</taxon>
        <taxon>Bacilli</taxon>
        <taxon>Bacillales</taxon>
        <taxon>Caryophanaceae</taxon>
        <taxon>Planococcus</taxon>
    </lineage>
</organism>
<feature type="domain" description="Peptidase M24" evidence="1">
    <location>
        <begin position="156"/>
        <end position="371"/>
    </location>
</feature>
<comment type="caution">
    <text evidence="2">The sequence shown here is derived from an EMBL/GenBank/DDBJ whole genome shotgun (WGS) entry which is preliminary data.</text>
</comment>
<dbReference type="GO" id="GO:0008235">
    <property type="term" value="F:metalloexopeptidase activity"/>
    <property type="evidence" value="ECO:0007669"/>
    <property type="project" value="UniProtKB-ARBA"/>
</dbReference>
<dbReference type="EMBL" id="AEPB01000033">
    <property type="protein sequence ID" value="EGA89393.1"/>
    <property type="molecule type" value="Genomic_DNA"/>
</dbReference>
<dbReference type="InterPro" id="IPR036005">
    <property type="entry name" value="Creatinase/aminopeptidase-like"/>
</dbReference>
<accession>E7RHW3</accession>
<dbReference type="InterPro" id="IPR000994">
    <property type="entry name" value="Pept_M24"/>
</dbReference>
<dbReference type="PANTHER" id="PTHR46112">
    <property type="entry name" value="AMINOPEPTIDASE"/>
    <property type="match status" value="1"/>
</dbReference>
<dbReference type="InterPro" id="IPR050659">
    <property type="entry name" value="Peptidase_M24B"/>
</dbReference>
<dbReference type="AlphaFoldDB" id="E7RHW3"/>
<dbReference type="Gene3D" id="3.90.230.10">
    <property type="entry name" value="Creatinase/methionine aminopeptidase superfamily"/>
    <property type="match status" value="1"/>
</dbReference>
<dbReference type="eggNOG" id="COG0006">
    <property type="taxonomic scope" value="Bacteria"/>
</dbReference>
<dbReference type="Pfam" id="PF00557">
    <property type="entry name" value="Peptidase_M24"/>
    <property type="match status" value="1"/>
</dbReference>
<dbReference type="GO" id="GO:0004177">
    <property type="term" value="F:aminopeptidase activity"/>
    <property type="evidence" value="ECO:0007669"/>
    <property type="project" value="UniProtKB-ARBA"/>
</dbReference>
<evidence type="ECO:0000313" key="2">
    <source>
        <dbReference type="EMBL" id="EGA89393.1"/>
    </source>
</evidence>
<sequence length="393" mass="43713">MSLQKEKVDQAISYLNEGFADAWLIYASESSDPCLPLVPGVATVGPGIFLFTADQGSYAICSSIDAQDIEESGVFNQVIKHPGSLEESLQELMNELALKKVALNYSVEEPLADGLTTGRYRWLIKVFEKLDPLELVSSEPFLTKLRSIKSATELQNIQQAVDDTIDIYDAVFAKLKPGLTEKQAGDLFVAEMLKRDLVNGIDRTPSRPIVMKNNIAHRPPSDSVIEPGDLVIFDFSTVFNGYVSDIARTVYFLKEGETEAPQRIRDTFETIYEAISKCKEAMNPGKQGVEIDAIARNLYIERSYPEISHATGHQIGQDVHDGGVLLGPAWKRYGSSPYGELEAGMVFTIEPTIFMEDGIHFIVEENVVITDNGAEWLSRRQDQLISIPWRRGS</sequence>
<dbReference type="InterPro" id="IPR001714">
    <property type="entry name" value="Pept_M24_MAP"/>
</dbReference>
<dbReference type="SUPFAM" id="SSF55920">
    <property type="entry name" value="Creatinase/aminopeptidase"/>
    <property type="match status" value="1"/>
</dbReference>
<evidence type="ECO:0000313" key="3">
    <source>
        <dbReference type="Proteomes" id="UP000003052"/>
    </source>
</evidence>
<reference evidence="2 3" key="1">
    <citation type="journal article" date="2011" name="J. Bacteriol.">
        <title>The Draft Genome of Planococcus donghaensis MPA1U2 Reveals Nonsporulation Pathways Controlled by a Conserved Spo0A Regulon.</title>
        <authorList>
            <person name="Pearson M.D."/>
            <person name="Noller H.F."/>
        </authorList>
    </citation>
    <scope>NUCLEOTIDE SEQUENCE [LARGE SCALE GENOMIC DNA]</scope>
    <source>
        <strain evidence="2 3">MPA1U2</strain>
    </source>
</reference>
<dbReference type="PANTHER" id="PTHR46112:SF8">
    <property type="entry name" value="CYTOPLASMIC PEPTIDASE PEPQ-RELATED"/>
    <property type="match status" value="1"/>
</dbReference>
<evidence type="ECO:0000259" key="1">
    <source>
        <dbReference type="Pfam" id="PF00557"/>
    </source>
</evidence>
<gene>
    <name evidence="2" type="ORF">GPDM_10355</name>
</gene>
<proteinExistence type="predicted"/>
<dbReference type="PRINTS" id="PR00599">
    <property type="entry name" value="MAPEPTIDASE"/>
</dbReference>